<feature type="region of interest" description="Disordered" evidence="1">
    <location>
        <begin position="1"/>
        <end position="27"/>
    </location>
</feature>
<sequence length="76" mass="8671">MRFELPKLFTANDAVPPPNQNRPPSLPGELRDMTYKYTLTEDQALLLVEHGEPGDNLRSFKGYRPTDPSVESNRLK</sequence>
<name>A0A8J2IPA4_9PLEO</name>
<accession>A0A8J2IPA4</accession>
<gene>
    <name evidence="2" type="ORF">ALTATR162_LOCUS11624</name>
</gene>
<organism evidence="2 3">
    <name type="scientific">Alternaria atra</name>
    <dbReference type="NCBI Taxonomy" id="119953"/>
    <lineage>
        <taxon>Eukaryota</taxon>
        <taxon>Fungi</taxon>
        <taxon>Dikarya</taxon>
        <taxon>Ascomycota</taxon>
        <taxon>Pezizomycotina</taxon>
        <taxon>Dothideomycetes</taxon>
        <taxon>Pleosporomycetidae</taxon>
        <taxon>Pleosporales</taxon>
        <taxon>Pleosporineae</taxon>
        <taxon>Pleosporaceae</taxon>
        <taxon>Alternaria</taxon>
        <taxon>Alternaria sect. Ulocladioides</taxon>
    </lineage>
</organism>
<comment type="caution">
    <text evidence="2">The sequence shown here is derived from an EMBL/GenBank/DDBJ whole genome shotgun (WGS) entry which is preliminary data.</text>
</comment>
<evidence type="ECO:0000313" key="2">
    <source>
        <dbReference type="EMBL" id="CAG5186587.1"/>
    </source>
</evidence>
<keyword evidence="3" id="KW-1185">Reference proteome</keyword>
<proteinExistence type="predicted"/>
<dbReference type="Proteomes" id="UP000676310">
    <property type="component" value="Unassembled WGS sequence"/>
</dbReference>
<dbReference type="EMBL" id="CAJRGZ010000030">
    <property type="protein sequence ID" value="CAG5186587.1"/>
    <property type="molecule type" value="Genomic_DNA"/>
</dbReference>
<dbReference type="GeneID" id="67011917"/>
<dbReference type="AlphaFoldDB" id="A0A8J2IPA4"/>
<evidence type="ECO:0000256" key="1">
    <source>
        <dbReference type="SAM" id="MobiDB-lite"/>
    </source>
</evidence>
<feature type="compositionally biased region" description="Pro residues" evidence="1">
    <location>
        <begin position="15"/>
        <end position="26"/>
    </location>
</feature>
<evidence type="ECO:0000313" key="3">
    <source>
        <dbReference type="Proteomes" id="UP000676310"/>
    </source>
</evidence>
<protein>
    <submittedName>
        <fullName evidence="2">Uncharacterized protein</fullName>
    </submittedName>
</protein>
<feature type="region of interest" description="Disordered" evidence="1">
    <location>
        <begin position="52"/>
        <end position="76"/>
    </location>
</feature>
<dbReference type="OrthoDB" id="4790878at2759"/>
<reference evidence="2" key="1">
    <citation type="submission" date="2021-05" db="EMBL/GenBank/DDBJ databases">
        <authorList>
            <person name="Stam R."/>
        </authorList>
    </citation>
    <scope>NUCLEOTIDE SEQUENCE</scope>
    <source>
        <strain evidence="2">CS162</strain>
    </source>
</reference>
<dbReference type="RefSeq" id="XP_043175201.1">
    <property type="nucleotide sequence ID" value="XM_043319266.1"/>
</dbReference>